<dbReference type="PANTHER" id="PTHR33204">
    <property type="entry name" value="TRANSCRIPTIONAL REGULATOR, MARR FAMILY"/>
    <property type="match status" value="1"/>
</dbReference>
<dbReference type="InterPro" id="IPR002577">
    <property type="entry name" value="HTH_HxlR"/>
</dbReference>
<evidence type="ECO:0000256" key="3">
    <source>
        <dbReference type="ARBA" id="ARBA00023163"/>
    </source>
</evidence>
<evidence type="ECO:0000256" key="1">
    <source>
        <dbReference type="ARBA" id="ARBA00023015"/>
    </source>
</evidence>
<keyword evidence="3" id="KW-0804">Transcription</keyword>
<dbReference type="Proteomes" id="UP000439752">
    <property type="component" value="Unassembled WGS sequence"/>
</dbReference>
<dbReference type="EMBL" id="CABWKQ010000032">
    <property type="protein sequence ID" value="VWX38402.1"/>
    <property type="molecule type" value="Genomic_DNA"/>
</dbReference>
<dbReference type="Pfam" id="PF01638">
    <property type="entry name" value="HxlR"/>
    <property type="match status" value="1"/>
</dbReference>
<dbReference type="GO" id="GO:0003677">
    <property type="term" value="F:DNA binding"/>
    <property type="evidence" value="ECO:0007669"/>
    <property type="project" value="UniProtKB-KW"/>
</dbReference>
<keyword evidence="1" id="KW-0805">Transcription regulation</keyword>
<dbReference type="Gene3D" id="1.10.10.10">
    <property type="entry name" value="Winged helix-like DNA-binding domain superfamily/Winged helix DNA-binding domain"/>
    <property type="match status" value="1"/>
</dbReference>
<gene>
    <name evidence="5" type="primary">hxlR</name>
    <name evidence="5" type="ORF">EXIGUO9Y_380161</name>
</gene>
<keyword evidence="2" id="KW-0238">DNA-binding</keyword>
<feature type="domain" description="HTH hxlR-type" evidence="4">
    <location>
        <begin position="10"/>
        <end position="108"/>
    </location>
</feature>
<evidence type="ECO:0000259" key="4">
    <source>
        <dbReference type="PROSITE" id="PS51118"/>
    </source>
</evidence>
<dbReference type="AlphaFoldDB" id="A0A653IGY2"/>
<accession>A0A653IGY2</accession>
<proteinExistence type="predicted"/>
<dbReference type="InterPro" id="IPR036390">
    <property type="entry name" value="WH_DNA-bd_sf"/>
</dbReference>
<organism evidence="5 6">
    <name type="scientific">Exiguobacterium oxidotolerans</name>
    <dbReference type="NCBI Taxonomy" id="223958"/>
    <lineage>
        <taxon>Bacteria</taxon>
        <taxon>Bacillati</taxon>
        <taxon>Bacillota</taxon>
        <taxon>Bacilli</taxon>
        <taxon>Bacillales</taxon>
        <taxon>Bacillales Family XII. Incertae Sedis</taxon>
        <taxon>Exiguobacterium</taxon>
    </lineage>
</organism>
<dbReference type="PANTHER" id="PTHR33204:SF29">
    <property type="entry name" value="TRANSCRIPTIONAL REGULATOR"/>
    <property type="match status" value="1"/>
</dbReference>
<reference evidence="5 6" key="1">
    <citation type="submission" date="2019-10" db="EMBL/GenBank/DDBJ databases">
        <authorList>
            <person name="Karimi E."/>
        </authorList>
    </citation>
    <scope>NUCLEOTIDE SEQUENCE [LARGE SCALE GENOMIC DNA]</scope>
    <source>
        <strain evidence="5">Exiguobacterium sp. 9Y</strain>
    </source>
</reference>
<evidence type="ECO:0000256" key="2">
    <source>
        <dbReference type="ARBA" id="ARBA00023125"/>
    </source>
</evidence>
<sequence>MNLIEQRTACPVTRVQTIISGKWKILILWHLKQGTQRFGSLQRLLPGISNGILTRQLRELEQDGMLLRKVYREIPIKVEYSLTDTGLSFLPILDAMATWSMSHMSESKQ</sequence>
<protein>
    <submittedName>
        <fullName evidence="5">Positive regulator of hxlAB expression (Formaldehyde sensing)</fullName>
    </submittedName>
</protein>
<dbReference type="PROSITE" id="PS51118">
    <property type="entry name" value="HTH_HXLR"/>
    <property type="match status" value="1"/>
</dbReference>
<dbReference type="InterPro" id="IPR036388">
    <property type="entry name" value="WH-like_DNA-bd_sf"/>
</dbReference>
<keyword evidence="6" id="KW-1185">Reference proteome</keyword>
<evidence type="ECO:0000313" key="6">
    <source>
        <dbReference type="Proteomes" id="UP000439752"/>
    </source>
</evidence>
<dbReference type="RefSeq" id="WP_159174049.1">
    <property type="nucleotide sequence ID" value="NZ_LR732312.1"/>
</dbReference>
<name>A0A653IGY2_9BACL</name>
<evidence type="ECO:0000313" key="5">
    <source>
        <dbReference type="EMBL" id="VWX38402.1"/>
    </source>
</evidence>
<dbReference type="SUPFAM" id="SSF46785">
    <property type="entry name" value="Winged helix' DNA-binding domain"/>
    <property type="match status" value="1"/>
</dbReference>